<reference evidence="1" key="1">
    <citation type="submission" date="2021-05" db="EMBL/GenBank/DDBJ databases">
        <authorList>
            <person name="Scholz U."/>
            <person name="Mascher M."/>
            <person name="Fiebig A."/>
        </authorList>
    </citation>
    <scope>NUCLEOTIDE SEQUENCE [LARGE SCALE GENOMIC DNA]</scope>
</reference>
<name>A0ACD5TRE0_AVESA</name>
<keyword evidence="2" id="KW-1185">Reference proteome</keyword>
<dbReference type="EnsemblPlants" id="AVESA.00010b.r2.1CG0112100.1">
    <property type="protein sequence ID" value="AVESA.00010b.r2.1CG0112100.1.CDS"/>
    <property type="gene ID" value="AVESA.00010b.r2.1CG0112100"/>
</dbReference>
<protein>
    <submittedName>
        <fullName evidence="1">Uncharacterized protein</fullName>
    </submittedName>
</protein>
<reference evidence="1" key="2">
    <citation type="submission" date="2025-09" db="UniProtKB">
        <authorList>
            <consortium name="EnsemblPlants"/>
        </authorList>
    </citation>
    <scope>IDENTIFICATION</scope>
</reference>
<proteinExistence type="predicted"/>
<organism evidence="1 2">
    <name type="scientific">Avena sativa</name>
    <name type="common">Oat</name>
    <dbReference type="NCBI Taxonomy" id="4498"/>
    <lineage>
        <taxon>Eukaryota</taxon>
        <taxon>Viridiplantae</taxon>
        <taxon>Streptophyta</taxon>
        <taxon>Embryophyta</taxon>
        <taxon>Tracheophyta</taxon>
        <taxon>Spermatophyta</taxon>
        <taxon>Magnoliopsida</taxon>
        <taxon>Liliopsida</taxon>
        <taxon>Poales</taxon>
        <taxon>Poaceae</taxon>
        <taxon>BOP clade</taxon>
        <taxon>Pooideae</taxon>
        <taxon>Poodae</taxon>
        <taxon>Poeae</taxon>
        <taxon>Poeae Chloroplast Group 1 (Aveneae type)</taxon>
        <taxon>Aveninae</taxon>
        <taxon>Avena</taxon>
    </lineage>
</organism>
<evidence type="ECO:0000313" key="2">
    <source>
        <dbReference type="Proteomes" id="UP001732700"/>
    </source>
</evidence>
<sequence length="376" mass="42385">MREGARSLNFKYMAAGLAATIVFEGERGRKAWSEVRANLAEVATAADDDPRTAGQALLKFVKDESTPTAFKMVLKEIVPNLEEIASTANPGVLKGLVCRVADEFKMTPIADSEPIHMVDPDMNFCKENMDRIIRRSAELSAPNAPYAVISIVGVQGIGKSFLLNKLFGTKFPELDVRLGRSRTTRGIMMSRCIGPSLLLLDFEGFDGTEQDSFFKKEAVNFALIVSDIMMVKISMHDIGQEHGASINLFRLIFQERRKVHSARFTKIVVILRFYDGKIPLEILRSDVIKSVEKIWRNVNDESVKFKDYVEVNIVRLPDKNSPDFPKEVTTLRKVFSSNNRSPNVPASSFSLNSRNFWDTIKRNKGLDIHQVLDMKY</sequence>
<dbReference type="Proteomes" id="UP001732700">
    <property type="component" value="Chromosome 1C"/>
</dbReference>
<evidence type="ECO:0000313" key="1">
    <source>
        <dbReference type="EnsemblPlants" id="AVESA.00010b.r2.1CG0112100.1.CDS"/>
    </source>
</evidence>
<accession>A0ACD5TRE0</accession>